<proteinExistence type="predicted"/>
<organism evidence="1 2">
    <name type="scientific">Streptomyces djakartensis</name>
    <dbReference type="NCBI Taxonomy" id="68193"/>
    <lineage>
        <taxon>Bacteria</taxon>
        <taxon>Bacillati</taxon>
        <taxon>Actinomycetota</taxon>
        <taxon>Actinomycetes</taxon>
        <taxon>Kitasatosporales</taxon>
        <taxon>Streptomycetaceae</taxon>
        <taxon>Streptomyces</taxon>
    </lineage>
</organism>
<accession>A0ABQ3AHW7</accession>
<name>A0ABQ3AHW7_9ACTN</name>
<dbReference type="EMBL" id="BMWE01000109">
    <property type="protein sequence ID" value="GGY55157.1"/>
    <property type="molecule type" value="Genomic_DNA"/>
</dbReference>
<protein>
    <submittedName>
        <fullName evidence="1">Uncharacterized protein</fullName>
    </submittedName>
</protein>
<dbReference type="Proteomes" id="UP000653308">
    <property type="component" value="Unassembled WGS sequence"/>
</dbReference>
<sequence length="104" mass="12135">MTPIRRLLNIVQFDLAEKLNLARLRWYHLNHQDQYLQSVIYGNPDNCTLFRLRGVLTNLLRANFLSYYILADTPESLSISIQGNAIITFVITKDNYITFTITKL</sequence>
<comment type="caution">
    <text evidence="1">The sequence shown here is derived from an EMBL/GenBank/DDBJ whole genome shotgun (WGS) entry which is preliminary data.</text>
</comment>
<gene>
    <name evidence="1" type="ORF">GCM10010384_68980</name>
</gene>
<keyword evidence="2" id="KW-1185">Reference proteome</keyword>
<evidence type="ECO:0000313" key="1">
    <source>
        <dbReference type="EMBL" id="GGY55157.1"/>
    </source>
</evidence>
<reference evidence="2" key="1">
    <citation type="journal article" date="2019" name="Int. J. Syst. Evol. Microbiol.">
        <title>The Global Catalogue of Microorganisms (GCM) 10K type strain sequencing project: providing services to taxonomists for standard genome sequencing and annotation.</title>
        <authorList>
            <consortium name="The Broad Institute Genomics Platform"/>
            <consortium name="The Broad Institute Genome Sequencing Center for Infectious Disease"/>
            <person name="Wu L."/>
            <person name="Ma J."/>
        </authorList>
    </citation>
    <scope>NUCLEOTIDE SEQUENCE [LARGE SCALE GENOMIC DNA]</scope>
    <source>
        <strain evidence="2">JCM 4957</strain>
    </source>
</reference>
<evidence type="ECO:0000313" key="2">
    <source>
        <dbReference type="Proteomes" id="UP000653308"/>
    </source>
</evidence>